<evidence type="ECO:0000313" key="2">
    <source>
        <dbReference type="EMBL" id="GBC97733.1"/>
    </source>
</evidence>
<sequence length="84" mass="9315">MPDGSVIAAAFYEAKDENGMCVAGDKKFVAVMVKDSKRYAKTGGWGWQAWDATGKPLVTDPTNQCVGCHFKVRDRDLVFSRWTP</sequence>
<gene>
    <name evidence="2" type="ORF">HRbin17_00222</name>
</gene>
<dbReference type="Pfam" id="PF16694">
    <property type="entry name" value="Cytochrome_P460"/>
    <property type="match status" value="1"/>
</dbReference>
<comment type="caution">
    <text evidence="2">The sequence shown here is derived from an EMBL/GenBank/DDBJ whole genome shotgun (WGS) entry which is preliminary data.</text>
</comment>
<dbReference type="Proteomes" id="UP000236173">
    <property type="component" value="Unassembled WGS sequence"/>
</dbReference>
<feature type="domain" description="Cytochrome P460" evidence="1">
    <location>
        <begin position="2"/>
        <end position="80"/>
    </location>
</feature>
<proteinExistence type="predicted"/>
<reference evidence="3" key="1">
    <citation type="submission" date="2017-09" db="EMBL/GenBank/DDBJ databases">
        <title>Metaegenomics of thermophilic ammonia-oxidizing enrichment culture.</title>
        <authorList>
            <person name="Kato S."/>
            <person name="Suzuki K."/>
        </authorList>
    </citation>
    <scope>NUCLEOTIDE SEQUENCE [LARGE SCALE GENOMIC DNA]</scope>
</reference>
<accession>A0A2H5X964</accession>
<evidence type="ECO:0000313" key="3">
    <source>
        <dbReference type="Proteomes" id="UP000236173"/>
    </source>
</evidence>
<dbReference type="Gene3D" id="3.50.70.20">
    <property type="entry name" value="Cytochrome P460"/>
    <property type="match status" value="1"/>
</dbReference>
<dbReference type="InterPro" id="IPR032033">
    <property type="entry name" value="Cytochrome_P460"/>
</dbReference>
<name>A0A2H5X964_9BACT</name>
<dbReference type="EMBL" id="BEHT01000002">
    <property type="protein sequence ID" value="GBC97733.1"/>
    <property type="molecule type" value="Genomic_DNA"/>
</dbReference>
<evidence type="ECO:0000259" key="1">
    <source>
        <dbReference type="Pfam" id="PF16694"/>
    </source>
</evidence>
<protein>
    <recommendedName>
        <fullName evidence="1">Cytochrome P460 domain-containing protein</fullName>
    </recommendedName>
</protein>
<organism evidence="2 3">
    <name type="scientific">Candidatus Fervidibacter japonicus</name>
    <dbReference type="NCBI Taxonomy" id="2035412"/>
    <lineage>
        <taxon>Bacteria</taxon>
        <taxon>Candidatus Fervidibacterota</taxon>
        <taxon>Candidatus Fervidibacter</taxon>
    </lineage>
</organism>
<dbReference type="InterPro" id="IPR038142">
    <property type="entry name" value="Cytochrome_P460_sp"/>
</dbReference>
<dbReference type="AlphaFoldDB" id="A0A2H5X964"/>